<evidence type="ECO:0000313" key="2">
    <source>
        <dbReference type="Proteomes" id="UP001058290"/>
    </source>
</evidence>
<dbReference type="Proteomes" id="UP001058290">
    <property type="component" value="Chromosome"/>
</dbReference>
<protein>
    <submittedName>
        <fullName evidence="1">Uncharacterized protein</fullName>
    </submittedName>
</protein>
<proteinExistence type="predicted"/>
<dbReference type="EMBL" id="CP104377">
    <property type="protein sequence ID" value="UXC17446.1"/>
    <property type="molecule type" value="Genomic_DNA"/>
</dbReference>
<reference evidence="1" key="1">
    <citation type="submission" date="2022-09" db="EMBL/GenBank/DDBJ databases">
        <title>Bacterial diversity in gut of crayfish and pufferfish.</title>
        <authorList>
            <person name="Huang Y."/>
        </authorList>
    </citation>
    <scope>NUCLEOTIDE SEQUENCE</scope>
    <source>
        <strain evidence="1">PR12</strain>
    </source>
</reference>
<accession>A0ABY5ZZL3</accession>
<keyword evidence="2" id="KW-1185">Reference proteome</keyword>
<name>A0ABY5ZZL3_9BURK</name>
<dbReference type="RefSeq" id="WP_260718633.1">
    <property type="nucleotide sequence ID" value="NZ_CP104377.1"/>
</dbReference>
<sequence length="79" mass="8656">MAPQSQQRKRQAATNSFTADEYGKEYVVESNPAKLAHRVRQKLPRGSYVVKALKGKEAFEAAVAAGIFTPTGRLAKAYT</sequence>
<organism evidence="1 2">
    <name type="scientific">Comamonas squillarum</name>
    <dbReference type="NCBI Taxonomy" id="2977320"/>
    <lineage>
        <taxon>Bacteria</taxon>
        <taxon>Pseudomonadati</taxon>
        <taxon>Pseudomonadota</taxon>
        <taxon>Betaproteobacteria</taxon>
        <taxon>Burkholderiales</taxon>
        <taxon>Comamonadaceae</taxon>
        <taxon>Comamonas</taxon>
    </lineage>
</organism>
<evidence type="ECO:0000313" key="1">
    <source>
        <dbReference type="EMBL" id="UXC17446.1"/>
    </source>
</evidence>
<gene>
    <name evidence="1" type="ORF">N4T19_17315</name>
</gene>